<dbReference type="AlphaFoldDB" id="D0LLL7"/>
<protein>
    <recommendedName>
        <fullName evidence="3">BREX-6 system BrxE protein</fullName>
    </recommendedName>
</protein>
<dbReference type="HOGENOM" id="CLU_1358853_0_0_7"/>
<dbReference type="Pfam" id="PF26412">
    <property type="entry name" value="BrxE"/>
    <property type="match status" value="1"/>
</dbReference>
<dbReference type="EMBL" id="CP001804">
    <property type="protein sequence ID" value="ACY13234.1"/>
    <property type="molecule type" value="Genomic_DNA"/>
</dbReference>
<sequence>MTTPDTPDTTERPRAYADSDIDRILSAQLVVAWAGEAGEERRLGWWRTDLVAEFGGHDLFQRLLPHTWDWAALEGVREAARRRDAELRARASDPDAIVSLFHLSFALDERTGDRLRAFKRRGNAPNLALPALDGLIAEHWDADAFRDWAASQSTAAHSAAPTGRLLKGAPPDDVGALVGALVAALVPLSENYPLPHYRSTR</sequence>
<keyword evidence="2" id="KW-1185">Reference proteome</keyword>
<dbReference type="Proteomes" id="UP000001880">
    <property type="component" value="Chromosome"/>
</dbReference>
<gene>
    <name evidence="1" type="ordered locus">Hoch_0597</name>
</gene>
<dbReference type="KEGG" id="hoh:Hoch_0597"/>
<proteinExistence type="predicted"/>
<name>D0LLL7_HALO1</name>
<dbReference type="RefSeq" id="WP_012825861.1">
    <property type="nucleotide sequence ID" value="NC_013440.1"/>
</dbReference>
<dbReference type="NCBIfam" id="NF033447">
    <property type="entry name" value="BrxE_fam"/>
    <property type="match status" value="1"/>
</dbReference>
<accession>D0LLL7</accession>
<dbReference type="OrthoDB" id="516356at2"/>
<evidence type="ECO:0008006" key="3">
    <source>
        <dbReference type="Google" id="ProtNLM"/>
    </source>
</evidence>
<organism evidence="1 2">
    <name type="scientific">Haliangium ochraceum (strain DSM 14365 / JCM 11303 / SMP-2)</name>
    <dbReference type="NCBI Taxonomy" id="502025"/>
    <lineage>
        <taxon>Bacteria</taxon>
        <taxon>Pseudomonadati</taxon>
        <taxon>Myxococcota</taxon>
        <taxon>Polyangia</taxon>
        <taxon>Haliangiales</taxon>
        <taxon>Kofleriaceae</taxon>
        <taxon>Haliangium</taxon>
    </lineage>
</organism>
<evidence type="ECO:0000313" key="2">
    <source>
        <dbReference type="Proteomes" id="UP000001880"/>
    </source>
</evidence>
<dbReference type="NCBIfam" id="NF033448">
    <property type="entry name" value="BREX_6_BrxE"/>
    <property type="match status" value="1"/>
</dbReference>
<dbReference type="eggNOG" id="ENOG5032XXM">
    <property type="taxonomic scope" value="Bacteria"/>
</dbReference>
<reference evidence="1 2" key="1">
    <citation type="journal article" date="2010" name="Stand. Genomic Sci.">
        <title>Complete genome sequence of Haliangium ochraceum type strain (SMP-2).</title>
        <authorList>
            <consortium name="US DOE Joint Genome Institute (JGI-PGF)"/>
            <person name="Ivanova N."/>
            <person name="Daum C."/>
            <person name="Lang E."/>
            <person name="Abt B."/>
            <person name="Kopitz M."/>
            <person name="Saunders E."/>
            <person name="Lapidus A."/>
            <person name="Lucas S."/>
            <person name="Glavina Del Rio T."/>
            <person name="Nolan M."/>
            <person name="Tice H."/>
            <person name="Copeland A."/>
            <person name="Cheng J.F."/>
            <person name="Chen F."/>
            <person name="Bruce D."/>
            <person name="Goodwin L."/>
            <person name="Pitluck S."/>
            <person name="Mavromatis K."/>
            <person name="Pati A."/>
            <person name="Mikhailova N."/>
            <person name="Chen A."/>
            <person name="Palaniappan K."/>
            <person name="Land M."/>
            <person name="Hauser L."/>
            <person name="Chang Y.J."/>
            <person name="Jeffries C.D."/>
            <person name="Detter J.C."/>
            <person name="Brettin T."/>
            <person name="Rohde M."/>
            <person name="Goker M."/>
            <person name="Bristow J."/>
            <person name="Markowitz V."/>
            <person name="Eisen J.A."/>
            <person name="Hugenholtz P."/>
            <person name="Kyrpides N.C."/>
            <person name="Klenk H.P."/>
        </authorList>
    </citation>
    <scope>NUCLEOTIDE SEQUENCE [LARGE SCALE GENOMIC DNA]</scope>
    <source>
        <strain evidence="2">DSM 14365 / CIP 107738 / JCM 11303 / AJ 13395 / SMP-2</strain>
    </source>
</reference>
<dbReference type="STRING" id="502025.Hoch_0597"/>
<dbReference type="InterPro" id="IPR058690">
    <property type="entry name" value="BrxE"/>
</dbReference>
<evidence type="ECO:0000313" key="1">
    <source>
        <dbReference type="EMBL" id="ACY13234.1"/>
    </source>
</evidence>